<evidence type="ECO:0000259" key="11">
    <source>
        <dbReference type="Pfam" id="PF00970"/>
    </source>
</evidence>
<feature type="domain" description="Dihydroorotate dehydrogenase electron transfer subunit iron-sulphur cluster binding" evidence="12">
    <location>
        <begin position="252"/>
        <end position="292"/>
    </location>
</feature>
<dbReference type="InterPro" id="IPR039261">
    <property type="entry name" value="FNR_nucleotide-bd"/>
</dbReference>
<dbReference type="PIRSF" id="PIRSF006816">
    <property type="entry name" value="Cyc3_hyd_g"/>
    <property type="match status" value="1"/>
</dbReference>
<keyword evidence="5" id="KW-0479">Metal-binding</keyword>
<dbReference type="InterPro" id="IPR017938">
    <property type="entry name" value="Riboflavin_synthase-like_b-brl"/>
</dbReference>
<keyword evidence="4" id="KW-0001">2Fe-2S</keyword>
<proteinExistence type="inferred from homology"/>
<evidence type="ECO:0000256" key="8">
    <source>
        <dbReference type="ARBA" id="ARBA00023004"/>
    </source>
</evidence>
<dbReference type="EMBL" id="UINC01001083">
    <property type="protein sequence ID" value="SUZ70167.1"/>
    <property type="molecule type" value="Genomic_DNA"/>
</dbReference>
<evidence type="ECO:0008006" key="14">
    <source>
        <dbReference type="Google" id="ProtNLM"/>
    </source>
</evidence>
<protein>
    <recommendedName>
        <fullName evidence="14">FAD-binding FR-type domain-containing protein</fullName>
    </recommendedName>
</protein>
<dbReference type="GO" id="GO:0046872">
    <property type="term" value="F:metal ion binding"/>
    <property type="evidence" value="ECO:0007669"/>
    <property type="project" value="UniProtKB-KW"/>
</dbReference>
<dbReference type="PANTHER" id="PTHR43513:SF3">
    <property type="entry name" value="DIHYDROOROTATE DEHYDROGENASE B (NAD(+)), ELECTRON TRANSFER SUBUNIT-RELATED"/>
    <property type="match status" value="1"/>
</dbReference>
<evidence type="ECO:0000256" key="1">
    <source>
        <dbReference type="ARBA" id="ARBA00006422"/>
    </source>
</evidence>
<dbReference type="SUPFAM" id="SSF63380">
    <property type="entry name" value="Riboflavin synthase domain-like"/>
    <property type="match status" value="1"/>
</dbReference>
<name>A0A381PVU5_9ZZZZ</name>
<organism evidence="13">
    <name type="scientific">marine metagenome</name>
    <dbReference type="NCBI Taxonomy" id="408172"/>
    <lineage>
        <taxon>unclassified sequences</taxon>
        <taxon>metagenomes</taxon>
        <taxon>ecological metagenomes</taxon>
    </lineage>
</organism>
<evidence type="ECO:0000259" key="12">
    <source>
        <dbReference type="Pfam" id="PF10418"/>
    </source>
</evidence>
<dbReference type="Gene3D" id="3.40.50.80">
    <property type="entry name" value="Nucleotide-binding domain of ferredoxin-NADP reductase (FNR) module"/>
    <property type="match status" value="1"/>
</dbReference>
<dbReference type="Pfam" id="PF00970">
    <property type="entry name" value="FAD_binding_6"/>
    <property type="match status" value="1"/>
</dbReference>
<keyword evidence="3" id="KW-0285">Flavoprotein</keyword>
<accession>A0A381PVU5</accession>
<evidence type="ECO:0000256" key="10">
    <source>
        <dbReference type="ARBA" id="ARBA00034078"/>
    </source>
</evidence>
<dbReference type="Pfam" id="PF10418">
    <property type="entry name" value="DHODB_Fe-S_bind"/>
    <property type="match status" value="1"/>
</dbReference>
<dbReference type="InterPro" id="IPR012165">
    <property type="entry name" value="Cyt_c3_hydrogenase_gsu"/>
</dbReference>
<evidence type="ECO:0000256" key="3">
    <source>
        <dbReference type="ARBA" id="ARBA00022630"/>
    </source>
</evidence>
<keyword evidence="7" id="KW-0249">Electron transport</keyword>
<sequence length="296" mass="32711">MKNIEKISREKIFIENARIEAIESYPGEQFIFRIKSPKCAQNSIPGNFIHITCDKKIPMRRPLSIMRANAEQGWIEILFKIVGDGLQALSKKEIGDILNSMGPIGNGFKLSPNRPKIILIGGGVGIPPVIFLAETLKNNLKSLQPIVFMGSEIPFPFETAETTMSNRWLPKNINHTMPLLESWGIPGVLSSLSNFTGTYRGYVHEVVDKYLSSLPKEDLSKIQMFSCGPTPMLKEVSYIASKYHLPCQIALEEYMACAVGGCAGCAVMIHTKEGKSMKRVCVDGPVFEASSVFPAV</sequence>
<evidence type="ECO:0000313" key="13">
    <source>
        <dbReference type="EMBL" id="SUZ70167.1"/>
    </source>
</evidence>
<dbReference type="SUPFAM" id="SSF52343">
    <property type="entry name" value="Ferredoxin reductase-like, C-terminal NADP-linked domain"/>
    <property type="match status" value="1"/>
</dbReference>
<dbReference type="GO" id="GO:0006221">
    <property type="term" value="P:pyrimidine nucleotide biosynthetic process"/>
    <property type="evidence" value="ECO:0007669"/>
    <property type="project" value="InterPro"/>
</dbReference>
<evidence type="ECO:0000256" key="9">
    <source>
        <dbReference type="ARBA" id="ARBA00023014"/>
    </source>
</evidence>
<dbReference type="InterPro" id="IPR008333">
    <property type="entry name" value="Cbr1-like_FAD-bd_dom"/>
</dbReference>
<dbReference type="GO" id="GO:0050660">
    <property type="term" value="F:flavin adenine dinucleotide binding"/>
    <property type="evidence" value="ECO:0007669"/>
    <property type="project" value="InterPro"/>
</dbReference>
<gene>
    <name evidence="13" type="ORF">METZ01_LOCUS23021</name>
</gene>
<reference evidence="13" key="1">
    <citation type="submission" date="2018-05" db="EMBL/GenBank/DDBJ databases">
        <authorList>
            <person name="Lanie J.A."/>
            <person name="Ng W.-L."/>
            <person name="Kazmierczak K.M."/>
            <person name="Andrzejewski T.M."/>
            <person name="Davidsen T.M."/>
            <person name="Wayne K.J."/>
            <person name="Tettelin H."/>
            <person name="Glass J.I."/>
            <person name="Rusch D."/>
            <person name="Podicherti R."/>
            <person name="Tsui H.-C.T."/>
            <person name="Winkler M.E."/>
        </authorList>
    </citation>
    <scope>NUCLEOTIDE SEQUENCE</scope>
</reference>
<keyword evidence="2" id="KW-0813">Transport</keyword>
<evidence type="ECO:0000256" key="5">
    <source>
        <dbReference type="ARBA" id="ARBA00022723"/>
    </source>
</evidence>
<dbReference type="InterPro" id="IPR050353">
    <property type="entry name" value="PyrK_electron_transfer"/>
</dbReference>
<dbReference type="AlphaFoldDB" id="A0A381PVU5"/>
<feature type="domain" description="Flavoprotein pyridine nucleotide cytochrome reductase-like FAD-binding" evidence="11">
    <location>
        <begin position="29"/>
        <end position="106"/>
    </location>
</feature>
<comment type="cofactor">
    <cofactor evidence="10">
        <name>[2Fe-2S] cluster</name>
        <dbReference type="ChEBI" id="CHEBI:190135"/>
    </cofactor>
</comment>
<dbReference type="PANTHER" id="PTHR43513">
    <property type="entry name" value="DIHYDROOROTATE DEHYDROGENASE B (NAD(+)), ELECTRON TRANSFER SUBUNIT"/>
    <property type="match status" value="1"/>
</dbReference>
<evidence type="ECO:0000256" key="2">
    <source>
        <dbReference type="ARBA" id="ARBA00022448"/>
    </source>
</evidence>
<dbReference type="InterPro" id="IPR037117">
    <property type="entry name" value="Dihydroorotate_DH_ele_sf"/>
</dbReference>
<evidence type="ECO:0000256" key="4">
    <source>
        <dbReference type="ARBA" id="ARBA00022714"/>
    </source>
</evidence>
<dbReference type="Gene3D" id="2.10.240.10">
    <property type="entry name" value="Dihydroorotate dehydrogenase, electron transfer subunit"/>
    <property type="match status" value="1"/>
</dbReference>
<keyword evidence="9" id="KW-0411">Iron-sulfur</keyword>
<evidence type="ECO:0000256" key="7">
    <source>
        <dbReference type="ARBA" id="ARBA00022982"/>
    </source>
</evidence>
<keyword evidence="8" id="KW-0408">Iron</keyword>
<dbReference type="GO" id="GO:0051537">
    <property type="term" value="F:2 iron, 2 sulfur cluster binding"/>
    <property type="evidence" value="ECO:0007669"/>
    <property type="project" value="UniProtKB-KW"/>
</dbReference>
<comment type="similarity">
    <text evidence="1">Belongs to the PyrK family.</text>
</comment>
<keyword evidence="6" id="KW-0274">FAD</keyword>
<evidence type="ECO:0000256" key="6">
    <source>
        <dbReference type="ARBA" id="ARBA00022827"/>
    </source>
</evidence>
<dbReference type="Gene3D" id="2.40.30.10">
    <property type="entry name" value="Translation factors"/>
    <property type="match status" value="1"/>
</dbReference>
<dbReference type="InterPro" id="IPR019480">
    <property type="entry name" value="Dihydroorotate_DH_Fe-S-bd"/>
</dbReference>